<evidence type="ECO:0000313" key="1">
    <source>
        <dbReference type="EMBL" id="GLQ09242.1"/>
    </source>
</evidence>
<accession>A0ABQ5UAU5</accession>
<evidence type="ECO:0000313" key="2">
    <source>
        <dbReference type="Proteomes" id="UP001161406"/>
    </source>
</evidence>
<dbReference type="Proteomes" id="UP001161406">
    <property type="component" value="Unassembled WGS sequence"/>
</dbReference>
<organism evidence="1 2">
    <name type="scientific">Devosia yakushimensis</name>
    <dbReference type="NCBI Taxonomy" id="470028"/>
    <lineage>
        <taxon>Bacteria</taxon>
        <taxon>Pseudomonadati</taxon>
        <taxon>Pseudomonadota</taxon>
        <taxon>Alphaproteobacteria</taxon>
        <taxon>Hyphomicrobiales</taxon>
        <taxon>Devosiaceae</taxon>
        <taxon>Devosia</taxon>
    </lineage>
</organism>
<sequence length="130" mass="14184">MRQVCRKLHRWSPLGERMGQRYNSPMIRVLTSTIVLILAISAATAAECRFMDQSGAELVQQPGALTVLNADGSVDTTCQLKGNGPGNPVMTGLCDDGFDWPYFMIAATPSEEPSIAIFINTAWYPTGDCR</sequence>
<comment type="caution">
    <text evidence="1">The sequence shown here is derived from an EMBL/GenBank/DDBJ whole genome shotgun (WGS) entry which is preliminary data.</text>
</comment>
<dbReference type="EMBL" id="BSNG01000001">
    <property type="protein sequence ID" value="GLQ09242.1"/>
    <property type="molecule type" value="Genomic_DNA"/>
</dbReference>
<name>A0ABQ5UAU5_9HYPH</name>
<gene>
    <name evidence="1" type="ORF">GCM10007913_11740</name>
</gene>
<keyword evidence="2" id="KW-1185">Reference proteome</keyword>
<proteinExistence type="predicted"/>
<reference evidence="1" key="2">
    <citation type="submission" date="2023-01" db="EMBL/GenBank/DDBJ databases">
        <title>Draft genome sequence of Devosia yakushimensis strain NBRC 103855.</title>
        <authorList>
            <person name="Sun Q."/>
            <person name="Mori K."/>
        </authorList>
    </citation>
    <scope>NUCLEOTIDE SEQUENCE</scope>
    <source>
        <strain evidence="1">NBRC 103855</strain>
    </source>
</reference>
<evidence type="ECO:0008006" key="3">
    <source>
        <dbReference type="Google" id="ProtNLM"/>
    </source>
</evidence>
<reference evidence="1" key="1">
    <citation type="journal article" date="2014" name="Int. J. Syst. Evol. Microbiol.">
        <title>Complete genome of a new Firmicutes species belonging to the dominant human colonic microbiota ('Ruminococcus bicirculans') reveals two chromosomes and a selective capacity to utilize plant glucans.</title>
        <authorList>
            <consortium name="NISC Comparative Sequencing Program"/>
            <person name="Wegmann U."/>
            <person name="Louis P."/>
            <person name="Goesmann A."/>
            <person name="Henrissat B."/>
            <person name="Duncan S.H."/>
            <person name="Flint H.J."/>
        </authorList>
    </citation>
    <scope>NUCLEOTIDE SEQUENCE</scope>
    <source>
        <strain evidence="1">NBRC 103855</strain>
    </source>
</reference>
<protein>
    <recommendedName>
        <fullName evidence="3">Secreted protein</fullName>
    </recommendedName>
</protein>